<name>A0A2W4QGY7_9GAMM</name>
<gene>
    <name evidence="3" type="ORF">DM484_26445</name>
</gene>
<dbReference type="Gene3D" id="1.20.1270.180">
    <property type="match status" value="1"/>
</dbReference>
<evidence type="ECO:0000313" key="3">
    <source>
        <dbReference type="EMBL" id="PZN71412.1"/>
    </source>
</evidence>
<feature type="signal peptide" evidence="1">
    <location>
        <begin position="1"/>
        <end position="31"/>
    </location>
</feature>
<dbReference type="AlphaFoldDB" id="A0A2W4QGY7"/>
<comment type="caution">
    <text evidence="3">The sequence shown here is derived from an EMBL/GenBank/DDBJ whole genome shotgun (WGS) entry which is preliminary data.</text>
</comment>
<dbReference type="Pfam" id="PF07007">
    <property type="entry name" value="LprI"/>
    <property type="match status" value="1"/>
</dbReference>
<dbReference type="EMBL" id="QJPH01000523">
    <property type="protein sequence ID" value="PZN71412.1"/>
    <property type="molecule type" value="Genomic_DNA"/>
</dbReference>
<feature type="domain" description="Lysozyme inhibitor LprI-like N-terminal" evidence="2">
    <location>
        <begin position="75"/>
        <end position="150"/>
    </location>
</feature>
<reference evidence="3 4" key="1">
    <citation type="journal article" date="2018" name="Aquat. Microb. Ecol.">
        <title>Gammaproteobacterial methanotrophs dominate.</title>
        <authorList>
            <person name="Rissanen A.J."/>
            <person name="Saarenheimo J."/>
            <person name="Tiirola M."/>
            <person name="Peura S."/>
            <person name="Aalto S.L."/>
            <person name="Karvinen A."/>
            <person name="Nykanen H."/>
        </authorList>
    </citation>
    <scope>NUCLEOTIDE SEQUENCE [LARGE SCALE GENOMIC DNA]</scope>
    <source>
        <strain evidence="3">AMbin10</strain>
    </source>
</reference>
<sequence>MQTMHAGENQVRRNLLRVAAALSFAVLSASASGIDNPDAPDRVAAFESRAAPLELQLAATDGGSAATRAGKMYADFLDTELNTAYRTLLMKLRGPARVTLAQSQQQWLRFRDAEYQFIAQHWTRERSGSSASLSVAGYGNAIVKERVLQLLRYTAEYP</sequence>
<evidence type="ECO:0000256" key="1">
    <source>
        <dbReference type="SAM" id="SignalP"/>
    </source>
</evidence>
<proteinExistence type="predicted"/>
<dbReference type="InterPro" id="IPR009739">
    <property type="entry name" value="LprI-like_N"/>
</dbReference>
<dbReference type="Proteomes" id="UP000249396">
    <property type="component" value="Unassembled WGS sequence"/>
</dbReference>
<feature type="chain" id="PRO_5016182015" description="Lysozyme inhibitor LprI-like N-terminal domain-containing protein" evidence="1">
    <location>
        <begin position="32"/>
        <end position="158"/>
    </location>
</feature>
<protein>
    <recommendedName>
        <fullName evidence="2">Lysozyme inhibitor LprI-like N-terminal domain-containing protein</fullName>
    </recommendedName>
</protein>
<organism evidence="3 4">
    <name type="scientific">Candidatus Methylumidiphilus alinenensis</name>
    <dbReference type="NCBI Taxonomy" id="2202197"/>
    <lineage>
        <taxon>Bacteria</taxon>
        <taxon>Pseudomonadati</taxon>
        <taxon>Pseudomonadota</taxon>
        <taxon>Gammaproteobacteria</taxon>
        <taxon>Methylococcales</taxon>
        <taxon>Candidatus Methylumidiphilus</taxon>
    </lineage>
</organism>
<keyword evidence="1" id="KW-0732">Signal</keyword>
<evidence type="ECO:0000313" key="4">
    <source>
        <dbReference type="Proteomes" id="UP000249396"/>
    </source>
</evidence>
<accession>A0A2W4QGY7</accession>
<evidence type="ECO:0000259" key="2">
    <source>
        <dbReference type="Pfam" id="PF07007"/>
    </source>
</evidence>